<dbReference type="InterPro" id="IPR057434">
    <property type="entry name" value="LMF1/2_N"/>
</dbReference>
<feature type="non-terminal residue" evidence="11">
    <location>
        <position position="1"/>
    </location>
</feature>
<evidence type="ECO:0000256" key="3">
    <source>
        <dbReference type="ARBA" id="ARBA00022692"/>
    </source>
</evidence>
<dbReference type="InterPro" id="IPR009613">
    <property type="entry name" value="LMF"/>
</dbReference>
<keyword evidence="6 7" id="KW-0472">Membrane</keyword>
<feature type="transmembrane region" description="Helical" evidence="7">
    <location>
        <begin position="120"/>
        <end position="138"/>
    </location>
</feature>
<dbReference type="GO" id="GO:0005789">
    <property type="term" value="C:endoplasmic reticulum membrane"/>
    <property type="evidence" value="ECO:0007669"/>
    <property type="project" value="UniProtKB-SubCell"/>
</dbReference>
<evidence type="ECO:0000256" key="8">
    <source>
        <dbReference type="SAM" id="MobiDB-lite"/>
    </source>
</evidence>
<sequence>MDVYSGIHSGKTLISRRCASWSRTRFRNCAPGSELWLPPIAARPVHGLESRACAVRAADMAASSNTPGEETGVRKRRVASSKPEFGLSKNQTDGEGEEVKNEQSGAFLLQPGTYWLTRIALLRSVAFIYFVAFCVAYNQNKQLIGEKGLLPCKQYLNDVKRYVGGKINLDALSYTPTILWFLDWTDMDRNLDNIALVGLGLSTFVLLTGRGNMIIMTLLWILYHSLVSVGQIWYSFGWESQLLETGFLGIFLCPLWSLQQVPHDSPPSRIVIWAFRWLVFRIMLGAGLIKLRGDHCWRDLTCMDYHYETQPVPNPISYYVHRSPWWFHRFETLVNHFIELVVPFFVFLGRRMCIIHGVLQILFQVALILSGNLSFLNWLSIVPSIACFDDASLSFFFSSRGGKAKELVTTIQAQEASGQKPVPTLGTLVRRVVNISLGLLIAYLSLPVVLNLLSSRQIMNTSFNPLRIVNTYGAFGSITKERTEVVFQGTHSPDHAEPTAIWEEYEFKCKPGDLRRRPCLISPYHYRLDWLMWFAAFQATKARSLTTSTLFSLQTYEQNEWVIQLAGRLLANDSIALSLLAHNPFEGRKPPRWIRGEHFRYKFSDPGGIHAAQGKWWIRKRIGPYFPPVSLAGLRKYFEARHWPHPDIP</sequence>
<accession>A0A8J7T3U5</accession>
<evidence type="ECO:0000313" key="12">
    <source>
        <dbReference type="Proteomes" id="UP000736164"/>
    </source>
</evidence>
<dbReference type="Pfam" id="PF06762">
    <property type="entry name" value="LMF1"/>
    <property type="match status" value="1"/>
</dbReference>
<dbReference type="PANTHER" id="PTHR14463">
    <property type="entry name" value="LIPASE MATURATION FACTOR"/>
    <property type="match status" value="1"/>
</dbReference>
<reference evidence="11" key="1">
    <citation type="journal article" date="2021" name="Cell">
        <title>Tracing the genetic footprints of vertebrate landing in non-teleost ray-finned fishes.</title>
        <authorList>
            <person name="Bi X."/>
            <person name="Wang K."/>
            <person name="Yang L."/>
            <person name="Pan H."/>
            <person name="Jiang H."/>
            <person name="Wei Q."/>
            <person name="Fang M."/>
            <person name="Yu H."/>
            <person name="Zhu C."/>
            <person name="Cai Y."/>
            <person name="He Y."/>
            <person name="Gan X."/>
            <person name="Zeng H."/>
            <person name="Yu D."/>
            <person name="Zhu Y."/>
            <person name="Jiang H."/>
            <person name="Qiu Q."/>
            <person name="Yang H."/>
            <person name="Zhang Y.E."/>
            <person name="Wang W."/>
            <person name="Zhu M."/>
            <person name="He S."/>
            <person name="Zhang G."/>
        </authorList>
    </citation>
    <scope>NUCLEOTIDE SEQUENCE</scope>
    <source>
        <strain evidence="11">Allg_001</strain>
    </source>
</reference>
<dbReference type="GO" id="GO:0051604">
    <property type="term" value="P:protein maturation"/>
    <property type="evidence" value="ECO:0007669"/>
    <property type="project" value="InterPro"/>
</dbReference>
<feature type="region of interest" description="Disordered" evidence="8">
    <location>
        <begin position="63"/>
        <end position="96"/>
    </location>
</feature>
<feature type="transmembrane region" description="Helical" evidence="7">
    <location>
        <begin position="270"/>
        <end position="289"/>
    </location>
</feature>
<evidence type="ECO:0000256" key="2">
    <source>
        <dbReference type="ARBA" id="ARBA00005512"/>
    </source>
</evidence>
<evidence type="ECO:0000259" key="9">
    <source>
        <dbReference type="Pfam" id="PF06762"/>
    </source>
</evidence>
<dbReference type="Pfam" id="PF25179">
    <property type="entry name" value="LMF1_C"/>
    <property type="match status" value="1"/>
</dbReference>
<feature type="domain" description="Lipase maturation factor 1/2 N-terminal" evidence="9">
    <location>
        <begin position="234"/>
        <end position="394"/>
    </location>
</feature>
<feature type="transmembrane region" description="Helical" evidence="7">
    <location>
        <begin position="190"/>
        <end position="207"/>
    </location>
</feature>
<dbReference type="AlphaFoldDB" id="A0A8J7T3U5"/>
<dbReference type="Proteomes" id="UP000736164">
    <property type="component" value="Unassembled WGS sequence"/>
</dbReference>
<comment type="subcellular location">
    <subcellularLocation>
        <location evidence="1 7">Endoplasmic reticulum membrane</location>
        <topology evidence="1 7">Multi-pass membrane protein</topology>
    </subcellularLocation>
</comment>
<feature type="transmembrane region" description="Helical" evidence="7">
    <location>
        <begin position="240"/>
        <end position="258"/>
    </location>
</feature>
<evidence type="ECO:0000256" key="1">
    <source>
        <dbReference type="ARBA" id="ARBA00004477"/>
    </source>
</evidence>
<evidence type="ECO:0000256" key="6">
    <source>
        <dbReference type="ARBA" id="ARBA00023136"/>
    </source>
</evidence>
<keyword evidence="3 7" id="KW-0812">Transmembrane</keyword>
<dbReference type="EMBL" id="JAAWVO010000066">
    <property type="protein sequence ID" value="MBN3311363.1"/>
    <property type="molecule type" value="Genomic_DNA"/>
</dbReference>
<feature type="transmembrane region" description="Helical" evidence="7">
    <location>
        <begin position="432"/>
        <end position="453"/>
    </location>
</feature>
<comment type="similarity">
    <text evidence="2 7">Belongs to the lipase maturation factor family.</text>
</comment>
<protein>
    <recommendedName>
        <fullName evidence="7">Lipase maturation factor</fullName>
    </recommendedName>
</protein>
<gene>
    <name evidence="11" type="primary">Lmf1</name>
    <name evidence="11" type="ORF">GTO95_0015873</name>
</gene>
<feature type="transmembrane region" description="Helical" evidence="7">
    <location>
        <begin position="361"/>
        <end position="386"/>
    </location>
</feature>
<dbReference type="InterPro" id="IPR057433">
    <property type="entry name" value="LMF1/2_C"/>
</dbReference>
<keyword evidence="4 7" id="KW-0256">Endoplasmic reticulum</keyword>
<feature type="transmembrane region" description="Helical" evidence="7">
    <location>
        <begin position="333"/>
        <end position="349"/>
    </location>
</feature>
<keyword evidence="12" id="KW-1185">Reference proteome</keyword>
<evidence type="ECO:0000313" key="11">
    <source>
        <dbReference type="EMBL" id="MBN3311363.1"/>
    </source>
</evidence>
<feature type="domain" description="Lipase maturation factor 1/2 C-terminal" evidence="10">
    <location>
        <begin position="468"/>
        <end position="627"/>
    </location>
</feature>
<organism evidence="11 12">
    <name type="scientific">Atractosteus spatula</name>
    <name type="common">Alligator gar</name>
    <name type="synonym">Lepisosteus spatula</name>
    <dbReference type="NCBI Taxonomy" id="7917"/>
    <lineage>
        <taxon>Eukaryota</taxon>
        <taxon>Metazoa</taxon>
        <taxon>Chordata</taxon>
        <taxon>Craniata</taxon>
        <taxon>Vertebrata</taxon>
        <taxon>Euteleostomi</taxon>
        <taxon>Actinopterygii</taxon>
        <taxon>Neopterygii</taxon>
        <taxon>Holostei</taxon>
        <taxon>Semionotiformes</taxon>
        <taxon>Lepisosteidae</taxon>
        <taxon>Atractosteus</taxon>
    </lineage>
</organism>
<comment type="function">
    <text evidence="7">Involved in the maturation of specific proteins in the endoplasmic reticulum.</text>
</comment>
<feature type="non-terminal residue" evidence="11">
    <location>
        <position position="649"/>
    </location>
</feature>
<evidence type="ECO:0000256" key="7">
    <source>
        <dbReference type="RuleBase" id="RU361229"/>
    </source>
</evidence>
<evidence type="ECO:0000259" key="10">
    <source>
        <dbReference type="Pfam" id="PF25179"/>
    </source>
</evidence>
<evidence type="ECO:0000256" key="5">
    <source>
        <dbReference type="ARBA" id="ARBA00022989"/>
    </source>
</evidence>
<dbReference type="PANTHER" id="PTHR14463:SF10">
    <property type="entry name" value="LIPASE MATURATION FACTOR 1"/>
    <property type="match status" value="1"/>
</dbReference>
<evidence type="ECO:0000256" key="4">
    <source>
        <dbReference type="ARBA" id="ARBA00022824"/>
    </source>
</evidence>
<name>A0A8J7T3U5_ATRSP</name>
<keyword evidence="5 7" id="KW-1133">Transmembrane helix</keyword>
<comment type="caution">
    <text evidence="11">The sequence shown here is derived from an EMBL/GenBank/DDBJ whole genome shotgun (WGS) entry which is preliminary data.</text>
</comment>
<proteinExistence type="inferred from homology"/>